<sequence length="180" mass="21423">MFLPTINQIWGIHNYLNPISSRTHLIRNIYDFNEDSKLAFLKEDVFSINYIIFSKIAVPRDGLCGYHCMSYYRNLSERRYLDLFGPNSESSDVWCDDRSWQMFANHWNITVKMYEYKPLYETPVWNTDSALRTLSFQDFGECNITLIEPVNSKEGTIHVLHYNAHFEPIEPIYKFDRNIL</sequence>
<protein>
    <submittedName>
        <fullName evidence="1">Uncharacterized protein</fullName>
    </submittedName>
</protein>
<name>A0A2P0VPA0_9VIRU</name>
<accession>A0A2P0VPA0</accession>
<organism evidence="1">
    <name type="scientific">Tetraselmis virus 1</name>
    <dbReference type="NCBI Taxonomy" id="2060617"/>
    <lineage>
        <taxon>Viruses</taxon>
        <taxon>Varidnaviria</taxon>
        <taxon>Bamfordvirae</taxon>
        <taxon>Nucleocytoviricota</taxon>
        <taxon>Megaviricetes</taxon>
        <taxon>Imitervirales</taxon>
        <taxon>Allomimiviridae</taxon>
        <taxon>Oceanusvirus</taxon>
        <taxon>Oceanusvirus kaneohense</taxon>
    </lineage>
</organism>
<evidence type="ECO:0000313" key="2">
    <source>
        <dbReference type="Proteomes" id="UP000244773"/>
    </source>
</evidence>
<proteinExistence type="predicted"/>
<evidence type="ECO:0000313" key="1">
    <source>
        <dbReference type="EMBL" id="AUF82745.1"/>
    </source>
</evidence>
<dbReference type="Proteomes" id="UP000244773">
    <property type="component" value="Segment"/>
</dbReference>
<reference evidence="1" key="1">
    <citation type="journal article" date="2018" name="Virology">
        <title>A giant virus infecting green algae encodes key fermentation genes.</title>
        <authorList>
            <person name="Schvarcz C.R."/>
            <person name="Steward G.F."/>
        </authorList>
    </citation>
    <scope>NUCLEOTIDE SEQUENCE [LARGE SCALE GENOMIC DNA]</scope>
</reference>
<gene>
    <name evidence="1" type="ORF">TetV_663</name>
</gene>
<dbReference type="EMBL" id="KY322437">
    <property type="protein sequence ID" value="AUF82745.1"/>
    <property type="molecule type" value="Genomic_DNA"/>
</dbReference>
<keyword evidence="2" id="KW-1185">Reference proteome</keyword>